<evidence type="ECO:0000256" key="38">
    <source>
        <dbReference type="ARBA" id="ARBA00047451"/>
    </source>
</evidence>
<dbReference type="Gene3D" id="3.40.50.150">
    <property type="entry name" value="Vaccinia Virus protein VP39"/>
    <property type="match status" value="2"/>
</dbReference>
<comment type="catalytic activity">
    <reaction evidence="59">
        <text>3-oxohexadecanoyl-[ACP] + NADPH + H(+) = (3R)-hydroxyhexadecanoyl-[ACP] + NADP(+)</text>
        <dbReference type="Rhea" id="RHEA:41904"/>
        <dbReference type="Rhea" id="RHEA-COMP:9649"/>
        <dbReference type="Rhea" id="RHEA-COMP:9650"/>
        <dbReference type="ChEBI" id="CHEBI:15378"/>
        <dbReference type="ChEBI" id="CHEBI:57783"/>
        <dbReference type="ChEBI" id="CHEBI:58349"/>
        <dbReference type="ChEBI" id="CHEBI:78478"/>
        <dbReference type="ChEBI" id="CHEBI:78480"/>
    </reaction>
    <physiologicalReaction direction="left-to-right" evidence="59">
        <dbReference type="Rhea" id="RHEA:41905"/>
    </physiologicalReaction>
</comment>
<dbReference type="Pfam" id="PF21149">
    <property type="entry name" value="FAS_pseudo-KR"/>
    <property type="match status" value="1"/>
</dbReference>
<comment type="catalytic activity">
    <reaction evidence="29">
        <text>(3R)-hydroxyoctadecanoyl-[ACP] = (2E)-octadecenoyl-[ACP] + H2O</text>
        <dbReference type="Rhea" id="RHEA:41924"/>
        <dbReference type="Rhea" id="RHEA-COMP:9654"/>
        <dbReference type="Rhea" id="RHEA-COMP:9655"/>
        <dbReference type="ChEBI" id="CHEBI:15377"/>
        <dbReference type="ChEBI" id="CHEBI:78488"/>
        <dbReference type="ChEBI" id="CHEBI:78489"/>
    </reaction>
    <physiologicalReaction direction="left-to-right" evidence="29">
        <dbReference type="Rhea" id="RHEA:41925"/>
    </physiologicalReaction>
</comment>
<dbReference type="CDD" id="cd05195">
    <property type="entry name" value="enoyl_red"/>
    <property type="match status" value="1"/>
</dbReference>
<keyword evidence="19" id="KW-0520">NAD</keyword>
<comment type="catalytic activity">
    <reaction evidence="34">
        <text>3-oxooctadecanoyl-[ACP] + NADPH + H(+) = (3R)-hydroxyoctadecanoyl-[ACP] + NADP(+)</text>
        <dbReference type="Rhea" id="RHEA:41920"/>
        <dbReference type="Rhea" id="RHEA-COMP:9653"/>
        <dbReference type="Rhea" id="RHEA-COMP:9654"/>
        <dbReference type="ChEBI" id="CHEBI:15378"/>
        <dbReference type="ChEBI" id="CHEBI:57783"/>
        <dbReference type="ChEBI" id="CHEBI:58349"/>
        <dbReference type="ChEBI" id="CHEBI:78487"/>
        <dbReference type="ChEBI" id="CHEBI:78488"/>
    </reaction>
    <physiologicalReaction direction="left-to-right" evidence="34">
        <dbReference type="Rhea" id="RHEA:41921"/>
    </physiologicalReaction>
</comment>
<evidence type="ECO:0000256" key="46">
    <source>
        <dbReference type="ARBA" id="ARBA00048281"/>
    </source>
</evidence>
<evidence type="ECO:0000256" key="52">
    <source>
        <dbReference type="ARBA" id="ARBA00048691"/>
    </source>
</evidence>
<feature type="domain" description="PKS/mFAS DH" evidence="67">
    <location>
        <begin position="849"/>
        <end position="1118"/>
    </location>
</feature>
<dbReference type="InterPro" id="IPR001227">
    <property type="entry name" value="Ac_transferase_dom_sf"/>
</dbReference>
<comment type="catalytic activity">
    <reaction evidence="49">
        <text>a fatty acyl-[ACP] + malonyl-[ACP] + H(+) = a 3-oxoacyl-[ACP] + holo-[ACP] + CO2</text>
        <dbReference type="Rhea" id="RHEA:22836"/>
        <dbReference type="Rhea" id="RHEA-COMP:9623"/>
        <dbReference type="Rhea" id="RHEA-COMP:9685"/>
        <dbReference type="Rhea" id="RHEA-COMP:9916"/>
        <dbReference type="Rhea" id="RHEA-COMP:14125"/>
        <dbReference type="ChEBI" id="CHEBI:15378"/>
        <dbReference type="ChEBI" id="CHEBI:16526"/>
        <dbReference type="ChEBI" id="CHEBI:64479"/>
        <dbReference type="ChEBI" id="CHEBI:78449"/>
        <dbReference type="ChEBI" id="CHEBI:78776"/>
        <dbReference type="ChEBI" id="CHEBI:138651"/>
        <dbReference type="EC" id="2.3.1.41"/>
    </reaction>
    <physiologicalReaction direction="left-to-right" evidence="49">
        <dbReference type="Rhea" id="RHEA:22837"/>
    </physiologicalReaction>
</comment>
<organism evidence="68 69">
    <name type="scientific">Mizuhopecten yessoensis</name>
    <name type="common">Japanese scallop</name>
    <name type="synonym">Patinopecten yessoensis</name>
    <dbReference type="NCBI Taxonomy" id="6573"/>
    <lineage>
        <taxon>Eukaryota</taxon>
        <taxon>Metazoa</taxon>
        <taxon>Spiralia</taxon>
        <taxon>Lophotrochozoa</taxon>
        <taxon>Mollusca</taxon>
        <taxon>Bivalvia</taxon>
        <taxon>Autobranchia</taxon>
        <taxon>Pteriomorphia</taxon>
        <taxon>Pectinida</taxon>
        <taxon>Pectinoidea</taxon>
        <taxon>Pectinidae</taxon>
        <taxon>Mizuhopecten</taxon>
    </lineage>
</organism>
<dbReference type="InterPro" id="IPR020841">
    <property type="entry name" value="PKS_Beta-ketoAc_synthase_dom"/>
</dbReference>
<keyword evidence="17" id="KW-0007">Acetylation</keyword>
<feature type="domain" description="Ketosynthase family 3 (KS3)" evidence="66">
    <location>
        <begin position="10"/>
        <end position="416"/>
    </location>
</feature>
<evidence type="ECO:0000256" key="27">
    <source>
        <dbReference type="ARBA" id="ARBA00023394"/>
    </source>
</evidence>
<dbReference type="PANTHER" id="PTHR43775:SF7">
    <property type="entry name" value="FATTY ACID SYNTHASE"/>
    <property type="match status" value="1"/>
</dbReference>
<comment type="catalytic activity">
    <reaction evidence="38">
        <text>tetradecanoyl-[ACP] + malonyl-[ACP] + H(+) = 3-oxohexadecanoyl-[ACP] + holo-[ACP] + CO2</text>
        <dbReference type="Rhea" id="RHEA:41900"/>
        <dbReference type="Rhea" id="RHEA-COMP:9623"/>
        <dbReference type="Rhea" id="RHEA-COMP:9648"/>
        <dbReference type="Rhea" id="RHEA-COMP:9649"/>
        <dbReference type="Rhea" id="RHEA-COMP:9685"/>
        <dbReference type="ChEBI" id="CHEBI:15378"/>
        <dbReference type="ChEBI" id="CHEBI:16526"/>
        <dbReference type="ChEBI" id="CHEBI:64479"/>
        <dbReference type="ChEBI" id="CHEBI:78449"/>
        <dbReference type="ChEBI" id="CHEBI:78477"/>
        <dbReference type="ChEBI" id="CHEBI:78478"/>
    </reaction>
    <physiologicalReaction direction="left-to-right" evidence="38">
        <dbReference type="Rhea" id="RHEA:41901"/>
    </physiologicalReaction>
</comment>
<dbReference type="SUPFAM" id="SSF52151">
    <property type="entry name" value="FabD/lysophospholipase-like"/>
    <property type="match status" value="1"/>
</dbReference>
<dbReference type="Gene3D" id="3.10.129.110">
    <property type="entry name" value="Polyketide synthase dehydratase"/>
    <property type="match status" value="1"/>
</dbReference>
<comment type="catalytic activity">
    <reaction evidence="28">
        <text>(3R)-hydroxytetradecanoyl-[ACP] = (2E)-tetradecenoyl-[ACP] + H2O</text>
        <dbReference type="Rhea" id="RHEA:41892"/>
        <dbReference type="Rhea" id="RHEA-COMP:9646"/>
        <dbReference type="Rhea" id="RHEA-COMP:9647"/>
        <dbReference type="ChEBI" id="CHEBI:15377"/>
        <dbReference type="ChEBI" id="CHEBI:78474"/>
        <dbReference type="ChEBI" id="CHEBI:78475"/>
    </reaction>
    <physiologicalReaction direction="left-to-right" evidence="28">
        <dbReference type="Rhea" id="RHEA:41893"/>
    </physiologicalReaction>
</comment>
<evidence type="ECO:0000256" key="5">
    <source>
        <dbReference type="ARBA" id="ARBA00012948"/>
    </source>
</evidence>
<evidence type="ECO:0000256" key="62">
    <source>
        <dbReference type="ARBA" id="ARBA00049521"/>
    </source>
</evidence>
<dbReference type="InterPro" id="IPR049391">
    <property type="entry name" value="FAS_pseudo-KR"/>
</dbReference>
<evidence type="ECO:0000256" key="61">
    <source>
        <dbReference type="ARBA" id="ARBA00049449"/>
    </source>
</evidence>
<comment type="catalytic activity">
    <reaction evidence="27">
        <text>a (3R)-hydroxyacyl-[ACP] = a (2E)-enoyl-[ACP] + H2O</text>
        <dbReference type="Rhea" id="RHEA:13097"/>
        <dbReference type="Rhea" id="RHEA-COMP:9925"/>
        <dbReference type="Rhea" id="RHEA-COMP:9945"/>
        <dbReference type="ChEBI" id="CHEBI:15377"/>
        <dbReference type="ChEBI" id="CHEBI:78784"/>
        <dbReference type="ChEBI" id="CHEBI:78827"/>
        <dbReference type="EC" id="4.2.1.59"/>
    </reaction>
    <physiologicalReaction direction="left-to-right" evidence="27">
        <dbReference type="Rhea" id="RHEA:13098"/>
    </physiologicalReaction>
</comment>
<dbReference type="Gene3D" id="3.40.50.720">
    <property type="entry name" value="NAD(P)-binding Rossmann-like Domain"/>
    <property type="match status" value="1"/>
</dbReference>
<comment type="pathway">
    <text evidence="1">Lipid metabolism.</text>
</comment>
<comment type="catalytic activity">
    <reaction evidence="50">
        <text>3-oxohexanoyl-[ACP] + NADPH + H(+) = (3R)-hydroxyhexanoyl-[ACP] + NADP(+)</text>
        <dbReference type="Rhea" id="RHEA:41824"/>
        <dbReference type="Rhea" id="RHEA-COMP:9629"/>
        <dbReference type="Rhea" id="RHEA-COMP:9630"/>
        <dbReference type="ChEBI" id="CHEBI:15378"/>
        <dbReference type="ChEBI" id="CHEBI:57783"/>
        <dbReference type="ChEBI" id="CHEBI:58349"/>
        <dbReference type="ChEBI" id="CHEBI:78456"/>
        <dbReference type="ChEBI" id="CHEBI:78457"/>
    </reaction>
    <physiologicalReaction direction="left-to-right" evidence="50">
        <dbReference type="Rhea" id="RHEA:41825"/>
    </physiologicalReaction>
</comment>
<evidence type="ECO:0000256" key="19">
    <source>
        <dbReference type="ARBA" id="ARBA00023027"/>
    </source>
</evidence>
<reference evidence="68 69" key="1">
    <citation type="journal article" date="2017" name="Nat. Ecol. Evol.">
        <title>Scallop genome provides insights into evolution of bilaterian karyotype and development.</title>
        <authorList>
            <person name="Wang S."/>
            <person name="Zhang J."/>
            <person name="Jiao W."/>
            <person name="Li J."/>
            <person name="Xun X."/>
            <person name="Sun Y."/>
            <person name="Guo X."/>
            <person name="Huan P."/>
            <person name="Dong B."/>
            <person name="Zhang L."/>
            <person name="Hu X."/>
            <person name="Sun X."/>
            <person name="Wang J."/>
            <person name="Zhao C."/>
            <person name="Wang Y."/>
            <person name="Wang D."/>
            <person name="Huang X."/>
            <person name="Wang R."/>
            <person name="Lv J."/>
            <person name="Li Y."/>
            <person name="Zhang Z."/>
            <person name="Liu B."/>
            <person name="Lu W."/>
            <person name="Hui Y."/>
            <person name="Liang J."/>
            <person name="Zhou Z."/>
            <person name="Hou R."/>
            <person name="Li X."/>
            <person name="Liu Y."/>
            <person name="Li H."/>
            <person name="Ning X."/>
            <person name="Lin Y."/>
            <person name="Zhao L."/>
            <person name="Xing Q."/>
            <person name="Dou J."/>
            <person name="Li Y."/>
            <person name="Mao J."/>
            <person name="Guo H."/>
            <person name="Dou H."/>
            <person name="Li T."/>
            <person name="Mu C."/>
            <person name="Jiang W."/>
            <person name="Fu Q."/>
            <person name="Fu X."/>
            <person name="Miao Y."/>
            <person name="Liu J."/>
            <person name="Yu Q."/>
            <person name="Li R."/>
            <person name="Liao H."/>
            <person name="Li X."/>
            <person name="Kong Y."/>
            <person name="Jiang Z."/>
            <person name="Chourrout D."/>
            <person name="Li R."/>
            <person name="Bao Z."/>
        </authorList>
    </citation>
    <scope>NUCLEOTIDE SEQUENCE [LARGE SCALE GENOMIC DNA]</scope>
    <source>
        <strain evidence="68 69">PY_sf001</strain>
    </source>
</reference>
<comment type="catalytic activity">
    <reaction evidence="63">
        <text>octanoyl-[ACP] + malonyl-[ACP] + H(+) = 3-oxodecanoyl-[ACP] + holo-[ACP] + CO2</text>
        <dbReference type="Rhea" id="RHEA:41852"/>
        <dbReference type="Rhea" id="RHEA-COMP:9623"/>
        <dbReference type="Rhea" id="RHEA-COMP:9636"/>
        <dbReference type="Rhea" id="RHEA-COMP:9637"/>
        <dbReference type="Rhea" id="RHEA-COMP:9685"/>
        <dbReference type="ChEBI" id="CHEBI:15378"/>
        <dbReference type="ChEBI" id="CHEBI:16526"/>
        <dbReference type="ChEBI" id="CHEBI:64479"/>
        <dbReference type="ChEBI" id="CHEBI:78449"/>
        <dbReference type="ChEBI" id="CHEBI:78463"/>
        <dbReference type="ChEBI" id="CHEBI:78464"/>
    </reaction>
    <physiologicalReaction direction="left-to-right" evidence="63">
        <dbReference type="Rhea" id="RHEA:41853"/>
    </physiologicalReaction>
</comment>
<comment type="catalytic activity">
    <reaction evidence="33">
        <text>acetyl-CoA + n malonyl-CoA + 2n NADPH + 2n H(+) = a long-chain fatty acid + (n+1) CoA + n CO2 + 2n NADP(+).</text>
        <dbReference type="EC" id="2.3.1.85"/>
    </reaction>
</comment>
<dbReference type="InterPro" id="IPR011032">
    <property type="entry name" value="GroES-like_sf"/>
</dbReference>
<evidence type="ECO:0000256" key="56">
    <source>
        <dbReference type="ARBA" id="ARBA00049109"/>
    </source>
</evidence>
<comment type="catalytic activity">
    <reaction evidence="57">
        <text>(2E)-tetradecenoyl-[ACP] + NADPH + H(+) = tetradecanoyl-[ACP] + NADP(+)</text>
        <dbReference type="Rhea" id="RHEA:41896"/>
        <dbReference type="Rhea" id="RHEA-COMP:9647"/>
        <dbReference type="Rhea" id="RHEA-COMP:9648"/>
        <dbReference type="ChEBI" id="CHEBI:15378"/>
        <dbReference type="ChEBI" id="CHEBI:57783"/>
        <dbReference type="ChEBI" id="CHEBI:58349"/>
        <dbReference type="ChEBI" id="CHEBI:78475"/>
        <dbReference type="ChEBI" id="CHEBI:78477"/>
    </reaction>
    <physiologicalReaction direction="left-to-right" evidence="57">
        <dbReference type="Rhea" id="RHEA:41897"/>
    </physiologicalReaction>
</comment>
<comment type="catalytic activity">
    <reaction evidence="48">
        <text>(2E)-octenoyl-[ACP] + NADPH + H(+) = octanoyl-[ACP] + NADP(+)</text>
        <dbReference type="Rhea" id="RHEA:41848"/>
        <dbReference type="Rhea" id="RHEA-COMP:9635"/>
        <dbReference type="Rhea" id="RHEA-COMP:9636"/>
        <dbReference type="ChEBI" id="CHEBI:15378"/>
        <dbReference type="ChEBI" id="CHEBI:57783"/>
        <dbReference type="ChEBI" id="CHEBI:58349"/>
        <dbReference type="ChEBI" id="CHEBI:78462"/>
        <dbReference type="ChEBI" id="CHEBI:78463"/>
    </reaction>
    <physiologicalReaction direction="left-to-right" evidence="48">
        <dbReference type="Rhea" id="RHEA:41849"/>
    </physiologicalReaction>
</comment>
<evidence type="ECO:0000256" key="29">
    <source>
        <dbReference type="ARBA" id="ARBA00023399"/>
    </source>
</evidence>
<evidence type="ECO:0000256" key="37">
    <source>
        <dbReference type="ARBA" id="ARBA00047440"/>
    </source>
</evidence>
<comment type="catalytic activity">
    <reaction evidence="36">
        <text>a (3R)-hydroxyacyl-[ACP] + NADP(+) = a 3-oxoacyl-[ACP] + NADPH + H(+)</text>
        <dbReference type="Rhea" id="RHEA:17397"/>
        <dbReference type="Rhea" id="RHEA-COMP:9916"/>
        <dbReference type="Rhea" id="RHEA-COMP:9945"/>
        <dbReference type="ChEBI" id="CHEBI:15378"/>
        <dbReference type="ChEBI" id="CHEBI:57783"/>
        <dbReference type="ChEBI" id="CHEBI:58349"/>
        <dbReference type="ChEBI" id="CHEBI:78776"/>
        <dbReference type="ChEBI" id="CHEBI:78827"/>
        <dbReference type="EC" id="1.1.1.100"/>
    </reaction>
    <physiologicalReaction direction="right-to-left" evidence="36">
        <dbReference type="Rhea" id="RHEA:17399"/>
    </physiologicalReaction>
</comment>
<dbReference type="CDD" id="cd00833">
    <property type="entry name" value="PKS"/>
    <property type="match status" value="1"/>
</dbReference>
<dbReference type="InterPro" id="IPR014043">
    <property type="entry name" value="Acyl_transferase_dom"/>
</dbReference>
<evidence type="ECO:0000256" key="30">
    <source>
        <dbReference type="ARBA" id="ARBA00023401"/>
    </source>
</evidence>
<evidence type="ECO:0000256" key="14">
    <source>
        <dbReference type="ARBA" id="ARBA00022832"/>
    </source>
</evidence>
<dbReference type="GO" id="GO:0004313">
    <property type="term" value="F:[acyl-carrier-protein] S-acetyltransferase activity"/>
    <property type="evidence" value="ECO:0007669"/>
    <property type="project" value="UniProtKB-EC"/>
</dbReference>
<comment type="catalytic activity">
    <reaction evidence="30">
        <text>(3R)-hydroxyhexadecanoyl-[ACP] = (2E)-hexadecenoyl-[ACP] + H2O</text>
        <dbReference type="Rhea" id="RHEA:41908"/>
        <dbReference type="Rhea" id="RHEA-COMP:9650"/>
        <dbReference type="Rhea" id="RHEA-COMP:9651"/>
        <dbReference type="ChEBI" id="CHEBI:15377"/>
        <dbReference type="ChEBI" id="CHEBI:78480"/>
        <dbReference type="ChEBI" id="CHEBI:78481"/>
    </reaction>
    <physiologicalReaction direction="left-to-right" evidence="30">
        <dbReference type="Rhea" id="RHEA:41909"/>
    </physiologicalReaction>
</comment>
<keyword evidence="18" id="KW-0560">Oxidoreductase</keyword>
<evidence type="ECO:0000256" key="16">
    <source>
        <dbReference type="ARBA" id="ARBA00022898"/>
    </source>
</evidence>
<dbReference type="CDD" id="cd08954">
    <property type="entry name" value="KR_1_FAS_SDR_x"/>
    <property type="match status" value="1"/>
</dbReference>
<keyword evidence="15" id="KW-0521">NADP</keyword>
<evidence type="ECO:0000256" key="60">
    <source>
        <dbReference type="ARBA" id="ARBA00049422"/>
    </source>
</evidence>
<dbReference type="SUPFAM" id="SSF50129">
    <property type="entry name" value="GroES-like"/>
    <property type="match status" value="1"/>
</dbReference>
<comment type="catalytic activity">
    <reaction evidence="52">
        <text>holo-[ACP] + acetyl-CoA = acetyl-[ACP] + CoA</text>
        <dbReference type="Rhea" id="RHEA:41788"/>
        <dbReference type="Rhea" id="RHEA-COMP:9621"/>
        <dbReference type="Rhea" id="RHEA-COMP:9685"/>
        <dbReference type="ChEBI" id="CHEBI:57287"/>
        <dbReference type="ChEBI" id="CHEBI:57288"/>
        <dbReference type="ChEBI" id="CHEBI:64479"/>
        <dbReference type="ChEBI" id="CHEBI:78446"/>
        <dbReference type="EC" id="2.3.1.38"/>
    </reaction>
    <physiologicalReaction direction="left-to-right" evidence="52">
        <dbReference type="Rhea" id="RHEA:41789"/>
    </physiologicalReaction>
</comment>
<evidence type="ECO:0000256" key="48">
    <source>
        <dbReference type="ARBA" id="ARBA00048420"/>
    </source>
</evidence>
<evidence type="ECO:0000256" key="54">
    <source>
        <dbReference type="ARBA" id="ARBA00048935"/>
    </source>
</evidence>
<comment type="catalytic activity">
    <reaction evidence="62">
        <text>(2E)-decenoyl-[ACP] + NADPH + H(+) = decanoyl-[ACP] + NADP(+)</text>
        <dbReference type="Rhea" id="RHEA:41864"/>
        <dbReference type="Rhea" id="RHEA-COMP:9639"/>
        <dbReference type="Rhea" id="RHEA-COMP:9640"/>
        <dbReference type="ChEBI" id="CHEBI:15378"/>
        <dbReference type="ChEBI" id="CHEBI:57783"/>
        <dbReference type="ChEBI" id="CHEBI:58349"/>
        <dbReference type="ChEBI" id="CHEBI:78467"/>
        <dbReference type="ChEBI" id="CHEBI:78468"/>
    </reaction>
    <physiologicalReaction direction="left-to-right" evidence="62">
        <dbReference type="Rhea" id="RHEA:41865"/>
    </physiologicalReaction>
</comment>
<evidence type="ECO:0000256" key="3">
    <source>
        <dbReference type="ARBA" id="ARBA00012480"/>
    </source>
</evidence>
<comment type="catalytic activity">
    <reaction evidence="47">
        <text>tetradecanoyl-[ACP] + H2O = tetradecanoate + holo-[ACP] + H(+)</text>
        <dbReference type="Rhea" id="RHEA:30123"/>
        <dbReference type="Rhea" id="RHEA-COMP:9648"/>
        <dbReference type="Rhea" id="RHEA-COMP:9685"/>
        <dbReference type="ChEBI" id="CHEBI:15377"/>
        <dbReference type="ChEBI" id="CHEBI:15378"/>
        <dbReference type="ChEBI" id="CHEBI:30807"/>
        <dbReference type="ChEBI" id="CHEBI:64479"/>
        <dbReference type="ChEBI" id="CHEBI:78477"/>
        <dbReference type="EC" id="3.1.2.14"/>
    </reaction>
    <physiologicalReaction direction="left-to-right" evidence="47">
        <dbReference type="Rhea" id="RHEA:30124"/>
    </physiologicalReaction>
</comment>
<accession>A0A210QSY4</accession>
<dbReference type="STRING" id="6573.A0A210QSY4"/>
<comment type="catalytic activity">
    <reaction evidence="53">
        <text>hexadecanoyl-[ACP] + H2O = hexadecanoate + holo-[ACP] + H(+)</text>
        <dbReference type="Rhea" id="RHEA:41932"/>
        <dbReference type="Rhea" id="RHEA-COMP:9652"/>
        <dbReference type="Rhea" id="RHEA-COMP:9685"/>
        <dbReference type="ChEBI" id="CHEBI:7896"/>
        <dbReference type="ChEBI" id="CHEBI:15377"/>
        <dbReference type="ChEBI" id="CHEBI:15378"/>
        <dbReference type="ChEBI" id="CHEBI:64479"/>
        <dbReference type="ChEBI" id="CHEBI:78483"/>
        <dbReference type="EC" id="3.1.2.14"/>
    </reaction>
    <physiologicalReaction direction="left-to-right" evidence="53">
        <dbReference type="Rhea" id="RHEA:41933"/>
    </physiologicalReaction>
</comment>
<dbReference type="InterPro" id="IPR013968">
    <property type="entry name" value="PKS_KR"/>
</dbReference>
<dbReference type="InterPro" id="IPR036291">
    <property type="entry name" value="NAD(P)-bd_dom_sf"/>
</dbReference>
<evidence type="ECO:0000313" key="69">
    <source>
        <dbReference type="Proteomes" id="UP000242188"/>
    </source>
</evidence>
<keyword evidence="10" id="KW-0597">Phosphoprotein</keyword>
<evidence type="ECO:0000256" key="18">
    <source>
        <dbReference type="ARBA" id="ARBA00023002"/>
    </source>
</evidence>
<dbReference type="Pfam" id="PF21089">
    <property type="entry name" value="PKS_DH_N"/>
    <property type="match status" value="1"/>
</dbReference>
<dbReference type="InterPro" id="IPR042104">
    <property type="entry name" value="PKS_dehydratase_sf"/>
</dbReference>
<dbReference type="Pfam" id="PF00109">
    <property type="entry name" value="ketoacyl-synt"/>
    <property type="match status" value="1"/>
</dbReference>
<dbReference type="InterPro" id="IPR029063">
    <property type="entry name" value="SAM-dependent_MTases_sf"/>
</dbReference>
<dbReference type="EC" id="2.3.1.41" evidence="6"/>
<dbReference type="Pfam" id="PF08659">
    <property type="entry name" value="KR"/>
    <property type="match status" value="1"/>
</dbReference>
<evidence type="ECO:0000256" key="31">
    <source>
        <dbReference type="ARBA" id="ARBA00023402"/>
    </source>
</evidence>
<dbReference type="Proteomes" id="UP000242188">
    <property type="component" value="Unassembled WGS sequence"/>
</dbReference>
<dbReference type="InterPro" id="IPR020843">
    <property type="entry name" value="ER"/>
</dbReference>
<feature type="region of interest" description="C-terminal hotdog fold" evidence="64">
    <location>
        <begin position="991"/>
        <end position="1118"/>
    </location>
</feature>
<dbReference type="GO" id="GO:0016297">
    <property type="term" value="F:fatty acyl-[ACP] hydrolase activity"/>
    <property type="evidence" value="ECO:0007669"/>
    <property type="project" value="UniProtKB-EC"/>
</dbReference>
<evidence type="ECO:0000313" key="68">
    <source>
        <dbReference type="EMBL" id="OWF51822.1"/>
    </source>
</evidence>
<comment type="catalytic activity">
    <reaction evidence="61">
        <text>butanoyl-[ACP] + malonyl-[ACP] + H(+) = 3-oxohexanoyl-[ACP] + holo-[ACP] + CO2</text>
        <dbReference type="Rhea" id="RHEA:41820"/>
        <dbReference type="Rhea" id="RHEA-COMP:9623"/>
        <dbReference type="Rhea" id="RHEA-COMP:9628"/>
        <dbReference type="Rhea" id="RHEA-COMP:9629"/>
        <dbReference type="Rhea" id="RHEA-COMP:9685"/>
        <dbReference type="ChEBI" id="CHEBI:15378"/>
        <dbReference type="ChEBI" id="CHEBI:16526"/>
        <dbReference type="ChEBI" id="CHEBI:64479"/>
        <dbReference type="ChEBI" id="CHEBI:78449"/>
        <dbReference type="ChEBI" id="CHEBI:78454"/>
        <dbReference type="ChEBI" id="CHEBI:78456"/>
    </reaction>
    <physiologicalReaction direction="left-to-right" evidence="61">
        <dbReference type="Rhea" id="RHEA:41821"/>
    </physiologicalReaction>
</comment>
<evidence type="ECO:0000256" key="51">
    <source>
        <dbReference type="ARBA" id="ARBA00048650"/>
    </source>
</evidence>
<dbReference type="SMART" id="SM00826">
    <property type="entry name" value="PKS_DH"/>
    <property type="match status" value="1"/>
</dbReference>
<dbReference type="InterPro" id="IPR014031">
    <property type="entry name" value="Ketoacyl_synth_C"/>
</dbReference>
<comment type="catalytic activity">
    <reaction evidence="42">
        <text>(2E)-hexenoyl-[ACP] + NADPH + H(+) = hexanoyl-[ACP] + NADP(+)</text>
        <dbReference type="Rhea" id="RHEA:41832"/>
        <dbReference type="Rhea" id="RHEA-COMP:9631"/>
        <dbReference type="Rhea" id="RHEA-COMP:9632"/>
        <dbReference type="ChEBI" id="CHEBI:15378"/>
        <dbReference type="ChEBI" id="CHEBI:57783"/>
        <dbReference type="ChEBI" id="CHEBI:58349"/>
        <dbReference type="ChEBI" id="CHEBI:78458"/>
        <dbReference type="ChEBI" id="CHEBI:78459"/>
    </reaction>
    <physiologicalReaction direction="left-to-right" evidence="42">
        <dbReference type="Rhea" id="RHEA:41833"/>
    </physiologicalReaction>
</comment>
<dbReference type="EC" id="2.3.1.85" evidence="4"/>
<evidence type="ECO:0000256" key="40">
    <source>
        <dbReference type="ARBA" id="ARBA00047578"/>
    </source>
</evidence>
<comment type="catalytic activity">
    <reaction evidence="31">
        <text>(3R)-hydroxybutanoyl-[ACP] = (2E)-butenoyl-[ACP] + H2O</text>
        <dbReference type="Rhea" id="RHEA:41808"/>
        <dbReference type="Rhea" id="RHEA-COMP:9626"/>
        <dbReference type="Rhea" id="RHEA-COMP:9627"/>
        <dbReference type="ChEBI" id="CHEBI:15377"/>
        <dbReference type="ChEBI" id="CHEBI:78451"/>
        <dbReference type="ChEBI" id="CHEBI:78453"/>
    </reaction>
    <physiologicalReaction direction="left-to-right" evidence="31">
        <dbReference type="Rhea" id="RHEA:41809"/>
    </physiologicalReaction>
</comment>
<dbReference type="EC" id="1.3.1.39" evidence="2"/>
<dbReference type="InterPro" id="IPR016039">
    <property type="entry name" value="Thiolase-like"/>
</dbReference>
<evidence type="ECO:0000256" key="64">
    <source>
        <dbReference type="PROSITE-ProRule" id="PRU01363"/>
    </source>
</evidence>
<evidence type="ECO:0000256" key="41">
    <source>
        <dbReference type="ARBA" id="ARBA00047810"/>
    </source>
</evidence>
<keyword evidence="20" id="KW-0443">Lipid metabolism</keyword>
<evidence type="ECO:0000256" key="44">
    <source>
        <dbReference type="ARBA" id="ARBA00047961"/>
    </source>
</evidence>
<dbReference type="InterPro" id="IPR020807">
    <property type="entry name" value="PKS_DH"/>
</dbReference>
<evidence type="ECO:0000256" key="13">
    <source>
        <dbReference type="ARBA" id="ARBA00022801"/>
    </source>
</evidence>
<dbReference type="EC" id="1.1.1.100" evidence="5"/>
<proteinExistence type="predicted"/>
<evidence type="ECO:0000256" key="1">
    <source>
        <dbReference type="ARBA" id="ARBA00005189"/>
    </source>
</evidence>
<evidence type="ECO:0000259" key="67">
    <source>
        <dbReference type="PROSITE" id="PS52019"/>
    </source>
</evidence>
<dbReference type="GO" id="GO:0004312">
    <property type="term" value="F:fatty acid synthase activity"/>
    <property type="evidence" value="ECO:0007669"/>
    <property type="project" value="UniProtKB-EC"/>
</dbReference>
<evidence type="ECO:0000256" key="32">
    <source>
        <dbReference type="ARBA" id="ARBA00023442"/>
    </source>
</evidence>
<dbReference type="Gene3D" id="3.40.366.10">
    <property type="entry name" value="Malonyl-Coenzyme A Acyl Carrier Protein, domain 2"/>
    <property type="match status" value="1"/>
</dbReference>
<dbReference type="SMART" id="SM00829">
    <property type="entry name" value="PKS_ER"/>
    <property type="match status" value="1"/>
</dbReference>
<dbReference type="Pfam" id="PF02801">
    <property type="entry name" value="Ketoacyl-synt_C"/>
    <property type="match status" value="1"/>
</dbReference>
<comment type="catalytic activity">
    <reaction evidence="39">
        <text>(2E)-butenoyl-[ACP] + NADPH + H(+) = butanoyl-[ACP] + NADP(+)</text>
        <dbReference type="Rhea" id="RHEA:41812"/>
        <dbReference type="Rhea" id="RHEA-COMP:9627"/>
        <dbReference type="Rhea" id="RHEA-COMP:9628"/>
        <dbReference type="ChEBI" id="CHEBI:15378"/>
        <dbReference type="ChEBI" id="CHEBI:57783"/>
        <dbReference type="ChEBI" id="CHEBI:58349"/>
        <dbReference type="ChEBI" id="CHEBI:78453"/>
        <dbReference type="ChEBI" id="CHEBI:78454"/>
    </reaction>
    <physiologicalReaction direction="left-to-right" evidence="39">
        <dbReference type="Rhea" id="RHEA:41813"/>
    </physiologicalReaction>
</comment>
<keyword evidence="21" id="KW-0275">Fatty acid biosynthesis</keyword>
<dbReference type="UniPathway" id="UPA00094"/>
<evidence type="ECO:0000256" key="47">
    <source>
        <dbReference type="ARBA" id="ARBA00048289"/>
    </source>
</evidence>
<comment type="catalytic activity">
    <reaction evidence="43">
        <text>3-oxobutanoyl-[ACP] + NADPH + H(+) = (3R)-hydroxybutanoyl-[ACP] + NADP(+)</text>
        <dbReference type="Rhea" id="RHEA:41804"/>
        <dbReference type="Rhea" id="RHEA-COMP:9625"/>
        <dbReference type="Rhea" id="RHEA-COMP:9626"/>
        <dbReference type="ChEBI" id="CHEBI:15378"/>
        <dbReference type="ChEBI" id="CHEBI:57783"/>
        <dbReference type="ChEBI" id="CHEBI:58349"/>
        <dbReference type="ChEBI" id="CHEBI:78450"/>
        <dbReference type="ChEBI" id="CHEBI:78451"/>
    </reaction>
    <physiologicalReaction direction="left-to-right" evidence="43">
        <dbReference type="Rhea" id="RHEA:41805"/>
    </physiologicalReaction>
</comment>
<dbReference type="InterPro" id="IPR050091">
    <property type="entry name" value="PKS_NRPS_Biosynth_Enz"/>
</dbReference>
<keyword evidence="9" id="KW-0444">Lipid biosynthesis</keyword>
<dbReference type="Pfam" id="PF16197">
    <property type="entry name" value="KAsynt_C_assoc"/>
    <property type="match status" value="1"/>
</dbReference>
<comment type="catalytic activity">
    <reaction evidence="44">
        <text>acetyl-[ACP] + malonyl-[ACP] + H(+) = 3-oxobutanoyl-[ACP] + holo-[ACP] + CO2</text>
        <dbReference type="Rhea" id="RHEA:41800"/>
        <dbReference type="Rhea" id="RHEA-COMP:9621"/>
        <dbReference type="Rhea" id="RHEA-COMP:9623"/>
        <dbReference type="Rhea" id="RHEA-COMP:9625"/>
        <dbReference type="Rhea" id="RHEA-COMP:9685"/>
        <dbReference type="ChEBI" id="CHEBI:15378"/>
        <dbReference type="ChEBI" id="CHEBI:16526"/>
        <dbReference type="ChEBI" id="CHEBI:64479"/>
        <dbReference type="ChEBI" id="CHEBI:78446"/>
        <dbReference type="ChEBI" id="CHEBI:78449"/>
        <dbReference type="ChEBI" id="CHEBI:78450"/>
    </reaction>
    <physiologicalReaction direction="left-to-right" evidence="44">
        <dbReference type="Rhea" id="RHEA:41801"/>
    </physiologicalReaction>
</comment>
<keyword evidence="14" id="KW-0276">Fatty acid metabolism</keyword>
<keyword evidence="8" id="KW-0596">Phosphopantetheine</keyword>
<dbReference type="OrthoDB" id="329835at2759"/>
<dbReference type="InterPro" id="IPR049552">
    <property type="entry name" value="PKS_DH_N"/>
</dbReference>
<comment type="catalytic activity">
    <reaction evidence="54">
        <text>3-oxotetradecanoyl-[ACP] + NADPH + H(+) = (3R)-hydroxytetradecanoyl-[ACP] + NADP(+)</text>
        <dbReference type="Rhea" id="RHEA:41888"/>
        <dbReference type="Rhea" id="RHEA-COMP:9645"/>
        <dbReference type="Rhea" id="RHEA-COMP:9646"/>
        <dbReference type="ChEBI" id="CHEBI:15378"/>
        <dbReference type="ChEBI" id="CHEBI:57783"/>
        <dbReference type="ChEBI" id="CHEBI:58349"/>
        <dbReference type="ChEBI" id="CHEBI:78473"/>
        <dbReference type="ChEBI" id="CHEBI:78474"/>
    </reaction>
    <physiologicalReaction direction="left-to-right" evidence="54">
        <dbReference type="Rhea" id="RHEA:41889"/>
    </physiologicalReaction>
</comment>
<dbReference type="SUPFAM" id="SSF47336">
    <property type="entry name" value="ACP-like"/>
    <property type="match status" value="1"/>
</dbReference>
<dbReference type="InterPro" id="IPR029058">
    <property type="entry name" value="AB_hydrolase_fold"/>
</dbReference>
<comment type="catalytic activity">
    <reaction evidence="46">
        <text>(2E)-dodecenoyl-[ACP] + NADPH + H(+) = dodecanoyl-[ACP] + NADP(+)</text>
        <dbReference type="Rhea" id="RHEA:41880"/>
        <dbReference type="Rhea" id="RHEA-COMP:9643"/>
        <dbReference type="Rhea" id="RHEA-COMP:9644"/>
        <dbReference type="ChEBI" id="CHEBI:15378"/>
        <dbReference type="ChEBI" id="CHEBI:57783"/>
        <dbReference type="ChEBI" id="CHEBI:58349"/>
        <dbReference type="ChEBI" id="CHEBI:65264"/>
        <dbReference type="ChEBI" id="CHEBI:78472"/>
    </reaction>
    <physiologicalReaction direction="left-to-right" evidence="46">
        <dbReference type="Rhea" id="RHEA:41881"/>
    </physiologicalReaction>
</comment>
<comment type="catalytic activity">
    <reaction evidence="41">
        <text>(2E)-hexadecenoyl-[ACP] + NADPH + H(+) = hexadecanoyl-[ACP] + NADP(+)</text>
        <dbReference type="Rhea" id="RHEA:41912"/>
        <dbReference type="Rhea" id="RHEA-COMP:9651"/>
        <dbReference type="Rhea" id="RHEA-COMP:9652"/>
        <dbReference type="ChEBI" id="CHEBI:15378"/>
        <dbReference type="ChEBI" id="CHEBI:57783"/>
        <dbReference type="ChEBI" id="CHEBI:58349"/>
        <dbReference type="ChEBI" id="CHEBI:78481"/>
        <dbReference type="ChEBI" id="CHEBI:78483"/>
    </reaction>
    <physiologicalReaction direction="left-to-right" evidence="41">
        <dbReference type="Rhea" id="RHEA:41913"/>
    </physiologicalReaction>
</comment>
<dbReference type="InterPro" id="IPR001031">
    <property type="entry name" value="Thioesterase"/>
</dbReference>
<evidence type="ECO:0000256" key="35">
    <source>
        <dbReference type="ARBA" id="ARBA00047394"/>
    </source>
</evidence>
<comment type="catalytic activity">
    <reaction evidence="26">
        <text>(3R)-hydroxydecanoyl-[ACP] = (2E)-decenoyl-[ACP] + H2O</text>
        <dbReference type="Rhea" id="RHEA:41860"/>
        <dbReference type="Rhea" id="RHEA-COMP:9638"/>
        <dbReference type="Rhea" id="RHEA-COMP:9639"/>
        <dbReference type="ChEBI" id="CHEBI:15377"/>
        <dbReference type="ChEBI" id="CHEBI:78466"/>
        <dbReference type="ChEBI" id="CHEBI:78467"/>
    </reaction>
    <physiologicalReaction direction="left-to-right" evidence="26">
        <dbReference type="Rhea" id="RHEA:41861"/>
    </physiologicalReaction>
</comment>
<keyword evidence="22" id="KW-0511">Multifunctional enzyme</keyword>
<evidence type="ECO:0000256" key="17">
    <source>
        <dbReference type="ARBA" id="ARBA00022990"/>
    </source>
</evidence>
<keyword evidence="13" id="KW-0378">Hydrolase</keyword>
<comment type="catalytic activity">
    <reaction evidence="23">
        <text>(3R)-hydroxyoctanoyl-[ACP] = (2E)-octenoyl-[ACP] + H2O</text>
        <dbReference type="Rhea" id="RHEA:41844"/>
        <dbReference type="Rhea" id="RHEA-COMP:9634"/>
        <dbReference type="Rhea" id="RHEA-COMP:9635"/>
        <dbReference type="ChEBI" id="CHEBI:15377"/>
        <dbReference type="ChEBI" id="CHEBI:78461"/>
        <dbReference type="ChEBI" id="CHEBI:78462"/>
    </reaction>
    <physiologicalReaction direction="left-to-right" evidence="23">
        <dbReference type="Rhea" id="RHEA:41845"/>
    </physiologicalReaction>
</comment>
<evidence type="ECO:0000256" key="63">
    <source>
        <dbReference type="ARBA" id="ARBA00049533"/>
    </source>
</evidence>
<evidence type="ECO:0000256" key="9">
    <source>
        <dbReference type="ARBA" id="ARBA00022516"/>
    </source>
</evidence>
<dbReference type="Pfam" id="PF00698">
    <property type="entry name" value="Acyl_transf_1"/>
    <property type="match status" value="1"/>
</dbReference>
<dbReference type="PROSITE" id="PS50075">
    <property type="entry name" value="CARRIER"/>
    <property type="match status" value="1"/>
</dbReference>
<evidence type="ECO:0000259" key="66">
    <source>
        <dbReference type="PROSITE" id="PS52004"/>
    </source>
</evidence>
<evidence type="ECO:0000256" key="28">
    <source>
        <dbReference type="ARBA" id="ARBA00023398"/>
    </source>
</evidence>
<dbReference type="SMART" id="SM00825">
    <property type="entry name" value="PKS_KS"/>
    <property type="match status" value="1"/>
</dbReference>
<comment type="caution">
    <text evidence="68">The sequence shown here is derived from an EMBL/GenBank/DDBJ whole genome shotgun (WGS) entry which is preliminary data.</text>
</comment>
<dbReference type="SMART" id="SM00827">
    <property type="entry name" value="PKS_AT"/>
    <property type="match status" value="1"/>
</dbReference>
<feature type="region of interest" description="N-terminal hotdog fold" evidence="64">
    <location>
        <begin position="849"/>
        <end position="976"/>
    </location>
</feature>
<evidence type="ECO:0000256" key="21">
    <source>
        <dbReference type="ARBA" id="ARBA00023160"/>
    </source>
</evidence>
<dbReference type="InterPro" id="IPR016036">
    <property type="entry name" value="Malonyl_transacylase_ACP-bd"/>
</dbReference>
<evidence type="ECO:0000256" key="15">
    <source>
        <dbReference type="ARBA" id="ARBA00022857"/>
    </source>
</evidence>
<evidence type="ECO:0000256" key="49">
    <source>
        <dbReference type="ARBA" id="ARBA00048506"/>
    </source>
</evidence>
<comment type="catalytic activity">
    <reaction evidence="56">
        <text>decanoyl-[ACP] + malonyl-[ACP] + H(+) = 3-oxododecanoyl-[ACP] + holo-[ACP] + CO2</text>
        <dbReference type="Rhea" id="RHEA:41868"/>
        <dbReference type="Rhea" id="RHEA-COMP:9623"/>
        <dbReference type="Rhea" id="RHEA-COMP:9640"/>
        <dbReference type="Rhea" id="RHEA-COMP:9641"/>
        <dbReference type="Rhea" id="RHEA-COMP:9685"/>
        <dbReference type="ChEBI" id="CHEBI:15378"/>
        <dbReference type="ChEBI" id="CHEBI:16526"/>
        <dbReference type="ChEBI" id="CHEBI:64479"/>
        <dbReference type="ChEBI" id="CHEBI:78449"/>
        <dbReference type="ChEBI" id="CHEBI:78468"/>
        <dbReference type="ChEBI" id="CHEBI:78469"/>
    </reaction>
    <physiologicalReaction direction="left-to-right" evidence="56">
        <dbReference type="Rhea" id="RHEA:41869"/>
    </physiologicalReaction>
</comment>
<comment type="catalytic activity">
    <reaction evidence="25">
        <text>(3R)-hydroxyhexanoyl-[ACP] = (2E)-hexenoyl-[ACP] + H2O</text>
        <dbReference type="Rhea" id="RHEA:41828"/>
        <dbReference type="Rhea" id="RHEA-COMP:9630"/>
        <dbReference type="Rhea" id="RHEA-COMP:9631"/>
        <dbReference type="ChEBI" id="CHEBI:15377"/>
        <dbReference type="ChEBI" id="CHEBI:78457"/>
        <dbReference type="ChEBI" id="CHEBI:78458"/>
    </reaction>
    <physiologicalReaction direction="left-to-right" evidence="25">
        <dbReference type="Rhea" id="RHEA:41829"/>
    </physiologicalReaction>
</comment>
<dbReference type="InterPro" id="IPR057326">
    <property type="entry name" value="KR_dom"/>
</dbReference>
<evidence type="ECO:0000256" key="55">
    <source>
        <dbReference type="ARBA" id="ARBA00049019"/>
    </source>
</evidence>
<name>A0A210QSY4_MIZYE</name>
<keyword evidence="16" id="KW-0663">Pyridoxal phosphate</keyword>
<dbReference type="GO" id="GO:0019171">
    <property type="term" value="F:(3R)-hydroxyacyl-[acyl-carrier-protein] dehydratase activity"/>
    <property type="evidence" value="ECO:0007669"/>
    <property type="project" value="UniProtKB-EC"/>
</dbReference>
<dbReference type="InterPro" id="IPR020806">
    <property type="entry name" value="PKS_PP-bd"/>
</dbReference>
<dbReference type="GO" id="GO:0031177">
    <property type="term" value="F:phosphopantetheine binding"/>
    <property type="evidence" value="ECO:0007669"/>
    <property type="project" value="InterPro"/>
</dbReference>
<evidence type="ECO:0000256" key="23">
    <source>
        <dbReference type="ARBA" id="ARBA00023332"/>
    </source>
</evidence>
<dbReference type="SUPFAM" id="SSF53901">
    <property type="entry name" value="Thiolase-like"/>
    <property type="match status" value="2"/>
</dbReference>
<dbReference type="InterPro" id="IPR009081">
    <property type="entry name" value="PP-bd_ACP"/>
</dbReference>
<feature type="active site" description="Proton donor; for dehydratase activity" evidence="64">
    <location>
        <position position="1040"/>
    </location>
</feature>
<evidence type="ECO:0000256" key="7">
    <source>
        <dbReference type="ARBA" id="ARBA00018769"/>
    </source>
</evidence>
<dbReference type="InterPro" id="IPR049900">
    <property type="entry name" value="PKS_mFAS_DH"/>
</dbReference>
<evidence type="ECO:0000256" key="57">
    <source>
        <dbReference type="ARBA" id="ARBA00049171"/>
    </source>
</evidence>
<dbReference type="Gene3D" id="3.90.180.10">
    <property type="entry name" value="Medium-chain alcohol dehydrogenases, catalytic domain"/>
    <property type="match status" value="1"/>
</dbReference>
<dbReference type="SUPFAM" id="SSF53474">
    <property type="entry name" value="alpha/beta-Hydrolases"/>
    <property type="match status" value="1"/>
</dbReference>
<dbReference type="GO" id="GO:0006633">
    <property type="term" value="P:fatty acid biosynthetic process"/>
    <property type="evidence" value="ECO:0007669"/>
    <property type="project" value="UniProtKB-UniPathway"/>
</dbReference>
<dbReference type="Pfam" id="PF00550">
    <property type="entry name" value="PP-binding"/>
    <property type="match status" value="1"/>
</dbReference>
<evidence type="ECO:0000256" key="33">
    <source>
        <dbReference type="ARBA" id="ARBA00044883"/>
    </source>
</evidence>
<evidence type="ECO:0000256" key="2">
    <source>
        <dbReference type="ARBA" id="ARBA00012004"/>
    </source>
</evidence>
<dbReference type="GO" id="GO:0004315">
    <property type="term" value="F:3-oxoacyl-[acyl-carrier-protein] synthase activity"/>
    <property type="evidence" value="ECO:0007669"/>
    <property type="project" value="UniProtKB-EC"/>
</dbReference>
<keyword evidence="12" id="KW-0702">S-nitrosylation</keyword>
<evidence type="ECO:0000256" key="20">
    <source>
        <dbReference type="ARBA" id="ARBA00023098"/>
    </source>
</evidence>
<dbReference type="InterPro" id="IPR032821">
    <property type="entry name" value="PKS_assoc"/>
</dbReference>
<evidence type="ECO:0000256" key="10">
    <source>
        <dbReference type="ARBA" id="ARBA00022553"/>
    </source>
</evidence>
<comment type="catalytic activity">
    <reaction evidence="45">
        <text>hexadecanoyl-[ACP] + malonyl-[ACP] + H(+) = 3-oxooctadecanoyl-[ACP] + holo-[ACP] + CO2</text>
        <dbReference type="Rhea" id="RHEA:41916"/>
        <dbReference type="Rhea" id="RHEA-COMP:9623"/>
        <dbReference type="Rhea" id="RHEA-COMP:9652"/>
        <dbReference type="Rhea" id="RHEA-COMP:9653"/>
        <dbReference type="Rhea" id="RHEA-COMP:9685"/>
        <dbReference type="ChEBI" id="CHEBI:15378"/>
        <dbReference type="ChEBI" id="CHEBI:16526"/>
        <dbReference type="ChEBI" id="CHEBI:64479"/>
        <dbReference type="ChEBI" id="CHEBI:78449"/>
        <dbReference type="ChEBI" id="CHEBI:78483"/>
        <dbReference type="ChEBI" id="CHEBI:78487"/>
    </reaction>
    <physiologicalReaction direction="left-to-right" evidence="45">
        <dbReference type="Rhea" id="RHEA:41917"/>
    </physiologicalReaction>
</comment>
<comment type="catalytic activity">
    <reaction evidence="55">
        <text>(2E)-octadecenoyl-[ACP] + NADPH + H(+) = octadecanoyl-[ACP] + NADP(+)</text>
        <dbReference type="Rhea" id="RHEA:41928"/>
        <dbReference type="Rhea" id="RHEA-COMP:9655"/>
        <dbReference type="Rhea" id="RHEA-COMP:9656"/>
        <dbReference type="ChEBI" id="CHEBI:15378"/>
        <dbReference type="ChEBI" id="CHEBI:57783"/>
        <dbReference type="ChEBI" id="CHEBI:58349"/>
        <dbReference type="ChEBI" id="CHEBI:78489"/>
        <dbReference type="ChEBI" id="CHEBI:78495"/>
    </reaction>
    <physiologicalReaction direction="left-to-right" evidence="55">
        <dbReference type="Rhea" id="RHEA:41929"/>
    </physiologicalReaction>
</comment>
<evidence type="ECO:0000256" key="34">
    <source>
        <dbReference type="ARBA" id="ARBA00047300"/>
    </source>
</evidence>
<evidence type="ECO:0000256" key="39">
    <source>
        <dbReference type="ARBA" id="ARBA00047500"/>
    </source>
</evidence>
<dbReference type="EMBL" id="NEDP02002059">
    <property type="protein sequence ID" value="OWF51822.1"/>
    <property type="molecule type" value="Genomic_DNA"/>
</dbReference>
<evidence type="ECO:0000256" key="59">
    <source>
        <dbReference type="ARBA" id="ARBA00049414"/>
    </source>
</evidence>
<comment type="catalytic activity">
    <reaction evidence="37">
        <text>3-oxodecanoyl-[ACP] + NADPH + H(+) = (3R)-hydroxydecanoyl-[ACP] + NADP(+)</text>
        <dbReference type="Rhea" id="RHEA:41856"/>
        <dbReference type="Rhea" id="RHEA-COMP:9637"/>
        <dbReference type="Rhea" id="RHEA-COMP:9638"/>
        <dbReference type="ChEBI" id="CHEBI:15378"/>
        <dbReference type="ChEBI" id="CHEBI:57783"/>
        <dbReference type="ChEBI" id="CHEBI:58349"/>
        <dbReference type="ChEBI" id="CHEBI:78464"/>
        <dbReference type="ChEBI" id="CHEBI:78466"/>
    </reaction>
    <physiologicalReaction direction="left-to-right" evidence="37">
        <dbReference type="Rhea" id="RHEA:41857"/>
    </physiologicalReaction>
</comment>
<gene>
    <name evidence="68" type="ORF">KP79_PYT05632</name>
</gene>
<dbReference type="PROSITE" id="PS52004">
    <property type="entry name" value="KS3_2"/>
    <property type="match status" value="1"/>
</dbReference>
<evidence type="ECO:0000256" key="25">
    <source>
        <dbReference type="ARBA" id="ARBA00023373"/>
    </source>
</evidence>
<comment type="catalytic activity">
    <reaction evidence="35">
        <text>hexanoyl-[ACP] + malonyl-[ACP] + H(+) = 3-oxooctanoyl-[ACP] + holo-[ACP] + CO2</text>
        <dbReference type="Rhea" id="RHEA:41836"/>
        <dbReference type="Rhea" id="RHEA-COMP:9623"/>
        <dbReference type="Rhea" id="RHEA-COMP:9632"/>
        <dbReference type="Rhea" id="RHEA-COMP:9633"/>
        <dbReference type="Rhea" id="RHEA-COMP:9685"/>
        <dbReference type="ChEBI" id="CHEBI:15378"/>
        <dbReference type="ChEBI" id="CHEBI:16526"/>
        <dbReference type="ChEBI" id="CHEBI:64479"/>
        <dbReference type="ChEBI" id="CHEBI:78449"/>
        <dbReference type="ChEBI" id="CHEBI:78459"/>
        <dbReference type="ChEBI" id="CHEBI:78460"/>
    </reaction>
    <physiologicalReaction direction="left-to-right" evidence="35">
        <dbReference type="Rhea" id="RHEA:41837"/>
    </physiologicalReaction>
</comment>
<protein>
    <recommendedName>
        <fullName evidence="7">Fatty acid synthase</fullName>
        <ecNumber evidence="5">1.1.1.100</ecNumber>
        <ecNumber evidence="2">1.3.1.39</ecNumber>
        <ecNumber evidence="6">2.3.1.41</ecNumber>
        <ecNumber evidence="4">2.3.1.85</ecNumber>
        <ecNumber evidence="3">3.1.2.14</ecNumber>
    </recommendedName>
</protein>
<comment type="function">
    <text evidence="32">Fatty acid synthetase is a multifunctional enzyme that catalyzes the de novo biosynthesis of long-chain saturated fatty acids starting from acetyl-CoA and malonyl-CoA in the presence of NADPH. This multifunctional protein contains 7 catalytic activities and a site for the binding of the prosthetic group 4'-phosphopantetheine of the acyl carrier protein ([ACP]) domain.</text>
</comment>
<evidence type="ECO:0000256" key="45">
    <source>
        <dbReference type="ARBA" id="ARBA00048051"/>
    </source>
</evidence>
<comment type="catalytic activity">
    <reaction evidence="24">
        <text>(3R)-hydroxydodecanoyl-[ACP] = (2E)-dodecenoyl-[ACP] + H2O</text>
        <dbReference type="Rhea" id="RHEA:41876"/>
        <dbReference type="Rhea" id="RHEA-COMP:9642"/>
        <dbReference type="Rhea" id="RHEA-COMP:9643"/>
        <dbReference type="ChEBI" id="CHEBI:15377"/>
        <dbReference type="ChEBI" id="CHEBI:78470"/>
        <dbReference type="ChEBI" id="CHEBI:78472"/>
    </reaction>
    <physiologicalReaction direction="left-to-right" evidence="24">
        <dbReference type="Rhea" id="RHEA:41877"/>
    </physiologicalReaction>
</comment>
<keyword evidence="69" id="KW-1185">Reference proteome</keyword>
<evidence type="ECO:0000256" key="6">
    <source>
        <dbReference type="ARBA" id="ARBA00013191"/>
    </source>
</evidence>
<keyword evidence="11" id="KW-0808">Transferase</keyword>
<dbReference type="InterPro" id="IPR036736">
    <property type="entry name" value="ACP-like_sf"/>
</dbReference>
<dbReference type="SUPFAM" id="SSF53335">
    <property type="entry name" value="S-adenosyl-L-methionine-dependent methyltransferases"/>
    <property type="match status" value="1"/>
</dbReference>
<evidence type="ECO:0000256" key="4">
    <source>
        <dbReference type="ARBA" id="ARBA00012873"/>
    </source>
</evidence>
<evidence type="ECO:0000256" key="12">
    <source>
        <dbReference type="ARBA" id="ARBA00022799"/>
    </source>
</evidence>
<dbReference type="SMART" id="SM00822">
    <property type="entry name" value="PKS_KR"/>
    <property type="match status" value="1"/>
</dbReference>
<evidence type="ECO:0000256" key="26">
    <source>
        <dbReference type="ARBA" id="ARBA00023388"/>
    </source>
</evidence>
<dbReference type="SUPFAM" id="SSF55048">
    <property type="entry name" value="Probable ACP-binding domain of malonyl-CoA ACP transacylase"/>
    <property type="match status" value="1"/>
</dbReference>
<dbReference type="SUPFAM" id="SSF51735">
    <property type="entry name" value="NAD(P)-binding Rossmann-fold domains"/>
    <property type="match status" value="2"/>
</dbReference>
<dbReference type="EC" id="3.1.2.14" evidence="3"/>
<evidence type="ECO:0000256" key="11">
    <source>
        <dbReference type="ARBA" id="ARBA00022679"/>
    </source>
</evidence>
<dbReference type="Pfam" id="PF00975">
    <property type="entry name" value="Thioesterase"/>
    <property type="match status" value="1"/>
</dbReference>
<comment type="catalytic activity">
    <reaction evidence="60">
        <text>3-oxooctanoyl-[ACP] + NADPH + H(+) = (3R)-hydroxyoctanoyl-[ACP] + NADP(+)</text>
        <dbReference type="Rhea" id="RHEA:41840"/>
        <dbReference type="Rhea" id="RHEA-COMP:9633"/>
        <dbReference type="Rhea" id="RHEA-COMP:9634"/>
        <dbReference type="ChEBI" id="CHEBI:15378"/>
        <dbReference type="ChEBI" id="CHEBI:57783"/>
        <dbReference type="ChEBI" id="CHEBI:58349"/>
        <dbReference type="ChEBI" id="CHEBI:78460"/>
        <dbReference type="ChEBI" id="CHEBI:78461"/>
    </reaction>
    <physiologicalReaction direction="left-to-right" evidence="60">
        <dbReference type="Rhea" id="RHEA:41841"/>
    </physiologicalReaction>
</comment>
<dbReference type="PROSITE" id="PS52019">
    <property type="entry name" value="PKS_MFAS_DH"/>
    <property type="match status" value="1"/>
</dbReference>
<evidence type="ECO:0000256" key="43">
    <source>
        <dbReference type="ARBA" id="ARBA00047953"/>
    </source>
</evidence>
<feature type="active site" description="Proton acceptor; for dehydratase activity" evidence="64">
    <location>
        <position position="886"/>
    </location>
</feature>
<feature type="domain" description="Carrier" evidence="65">
    <location>
        <begin position="2117"/>
        <end position="2197"/>
    </location>
</feature>
<dbReference type="InterPro" id="IPR014030">
    <property type="entry name" value="Ketoacyl_synth_N"/>
</dbReference>
<evidence type="ECO:0000259" key="65">
    <source>
        <dbReference type="PROSITE" id="PS50075"/>
    </source>
</evidence>
<evidence type="ECO:0000256" key="53">
    <source>
        <dbReference type="ARBA" id="ARBA00048704"/>
    </source>
</evidence>
<dbReference type="GO" id="GO:0004316">
    <property type="term" value="F:3-oxoacyl-[acyl-carrier-protein] reductase (NADPH) activity"/>
    <property type="evidence" value="ECO:0007669"/>
    <property type="project" value="UniProtKB-EC"/>
</dbReference>
<comment type="catalytic activity">
    <reaction evidence="58">
        <text>3-oxododecanoyl-[ACP] + NADPH + H(+) = (3R)-hydroxydodecanoyl-[ACP] + NADP(+)</text>
        <dbReference type="Rhea" id="RHEA:41872"/>
        <dbReference type="Rhea" id="RHEA-COMP:9641"/>
        <dbReference type="Rhea" id="RHEA-COMP:9642"/>
        <dbReference type="ChEBI" id="CHEBI:15378"/>
        <dbReference type="ChEBI" id="CHEBI:57783"/>
        <dbReference type="ChEBI" id="CHEBI:58349"/>
        <dbReference type="ChEBI" id="CHEBI:78469"/>
        <dbReference type="ChEBI" id="CHEBI:78470"/>
    </reaction>
    <physiologicalReaction direction="left-to-right" evidence="58">
        <dbReference type="Rhea" id="RHEA:41873"/>
    </physiologicalReaction>
</comment>
<dbReference type="Gene3D" id="3.40.50.1820">
    <property type="entry name" value="alpha/beta hydrolase"/>
    <property type="match status" value="1"/>
</dbReference>
<dbReference type="GO" id="GO:0141148">
    <property type="term" value="F:enoyl-[acyl-carrier-protein] reductase (NADPH) activity"/>
    <property type="evidence" value="ECO:0007669"/>
    <property type="project" value="UniProtKB-EC"/>
</dbReference>
<dbReference type="SMART" id="SM00823">
    <property type="entry name" value="PKS_PP"/>
    <property type="match status" value="1"/>
</dbReference>
<evidence type="ECO:0000256" key="58">
    <source>
        <dbReference type="ARBA" id="ARBA00049263"/>
    </source>
</evidence>
<evidence type="ECO:0000256" key="50">
    <source>
        <dbReference type="ARBA" id="ARBA00048571"/>
    </source>
</evidence>
<evidence type="ECO:0000256" key="24">
    <source>
        <dbReference type="ARBA" id="ARBA00023351"/>
    </source>
</evidence>
<comment type="catalytic activity">
    <reaction evidence="40">
        <text>dodecanoyl-[ACP] + malonyl-[ACP] + H(+) = 3-oxotetradecanoyl-[ACP] + holo-[ACP] + CO2</text>
        <dbReference type="Rhea" id="RHEA:41884"/>
        <dbReference type="Rhea" id="RHEA-COMP:9623"/>
        <dbReference type="Rhea" id="RHEA-COMP:9644"/>
        <dbReference type="Rhea" id="RHEA-COMP:9645"/>
        <dbReference type="Rhea" id="RHEA-COMP:9685"/>
        <dbReference type="ChEBI" id="CHEBI:15378"/>
        <dbReference type="ChEBI" id="CHEBI:16526"/>
        <dbReference type="ChEBI" id="CHEBI:64479"/>
        <dbReference type="ChEBI" id="CHEBI:65264"/>
        <dbReference type="ChEBI" id="CHEBI:78449"/>
        <dbReference type="ChEBI" id="CHEBI:78473"/>
    </reaction>
    <physiologicalReaction direction="left-to-right" evidence="40">
        <dbReference type="Rhea" id="RHEA:41885"/>
    </physiologicalReaction>
</comment>
<evidence type="ECO:0000256" key="36">
    <source>
        <dbReference type="ARBA" id="ARBA00047400"/>
    </source>
</evidence>
<evidence type="ECO:0000256" key="8">
    <source>
        <dbReference type="ARBA" id="ARBA00022450"/>
    </source>
</evidence>
<dbReference type="InterPro" id="IPR016035">
    <property type="entry name" value="Acyl_Trfase/lysoPLipase"/>
</dbReference>
<comment type="catalytic activity">
    <reaction evidence="51">
        <text>a 2,3-saturated acyl-[ACP] + NADP(+) = a (2E)-enoyl-[ACP] + NADPH + H(+)</text>
        <dbReference type="Rhea" id="RHEA:22564"/>
        <dbReference type="Rhea" id="RHEA-COMP:9925"/>
        <dbReference type="Rhea" id="RHEA-COMP:9926"/>
        <dbReference type="ChEBI" id="CHEBI:15378"/>
        <dbReference type="ChEBI" id="CHEBI:57783"/>
        <dbReference type="ChEBI" id="CHEBI:58349"/>
        <dbReference type="ChEBI" id="CHEBI:78784"/>
        <dbReference type="ChEBI" id="CHEBI:78785"/>
        <dbReference type="EC" id="1.3.1.39"/>
    </reaction>
    <physiologicalReaction direction="right-to-left" evidence="51">
        <dbReference type="Rhea" id="RHEA:22566"/>
    </physiologicalReaction>
</comment>
<dbReference type="Gene3D" id="3.30.70.3290">
    <property type="match status" value="1"/>
</dbReference>
<dbReference type="Gene3D" id="1.10.1200.10">
    <property type="entry name" value="ACP-like"/>
    <property type="match status" value="1"/>
</dbReference>
<dbReference type="PANTHER" id="PTHR43775">
    <property type="entry name" value="FATTY ACID SYNTHASE"/>
    <property type="match status" value="1"/>
</dbReference>
<evidence type="ECO:0000256" key="42">
    <source>
        <dbReference type="ARBA" id="ARBA00047897"/>
    </source>
</evidence>
<evidence type="ECO:0000256" key="22">
    <source>
        <dbReference type="ARBA" id="ARBA00023268"/>
    </source>
</evidence>
<dbReference type="Gene3D" id="3.40.47.10">
    <property type="match status" value="1"/>
</dbReference>
<sequence>MEDQVTGKDGDPIVISGISCRLPGADNMAEFRESLWQGENNISENKRWTKDLPDGTPNKMGILGDLGKFDAGFFGVNPKVADVMDPQLRMLLEITHEAIVDAGVEPHQLKGSDTGVYVACGLSENMEAFSTNQDYIYAYNPIGNAPTMFANRISFAFDFKGASYALRNGHASGLVALDRGLMALRTGQCQAAVVAGCNLCLKVTTSTQLHRNGLLSSHDVCNCFDEKADGLVRSEGVVAMFLQKKSSAKRIYSTVLHTKVASYRSLSPMLPPSVEEQTEFLKKVYQEAGVPPEHVAYIETSGCSVAKGEAQEMKALARVFSSHRSTPLLIGSVVSNIGHMETVSDLVGLAKLILTMEEDIIPPNLHLHTANRDLATTLNGQVQVVEEKTRLPGNSGIVALNSYGLGNLCAHAVFAAHDHQKSKCHPAEKLSRLFTYSARTKEGLESVFRLVQSNASNIHLQYLLQETTHVAPTFHPMRGYTLVNAPDKLQEIKDCSSAVAERPLWLVYSGMGSQWPGMGRTMMKFEVFRRSIERCDAVLQKHGLQLLKLIMEGEENTYESVLHSFVGLASIQVALTDMLLCMGIKPDGILGHSVGELGCGYADGSLTAEETVLAAYWRGRCVEEAKLPPGGMAAVGLTWKEAKDQCPKDVVPACHNATSTVTVSGPVTAVANFVDELKGRGVFARQVNSAGVAFHSQDMKKVAPLLKSRLSKVIKPKPRSSKWISSSVPESEWDSEKAKWSSPEYVVNNLVSPVLFQEALQHIPENACVIEIAPHCLLQAVIKRSLPKSCSIFGVMKKLHENNQEFFFSNLGKCYLEGVRVNPLGLFPAVQLPVPRGTPMISPAIRWDHNQTWAVADPENFITEGLACLFEIDLSPESKYHFMVDHRINGLDLFPASGYLTLAWRALARVCGQLYTQLPVSFTNVVFHRATILPKSGKLTFRVNLTQVTGCFEISQDDGLVASGVISPAQDDPKPDAEDVLVPQSPRRRLEPELTTDDIYKELRLRGYDFGPKFRSIAKTSCRGEQGDLVWTNNWVLLLDAMIQIHLVVKPDIKSALPTGIRRLTINPVLHNNAVLLDSNTGKTIVKVFVNKFGDTTTAGGATMEGVTLTKVNLRPHDQTVALGEMTFVSYRDTTCRETLPSLVKYTEQCSRVAAAILNKFESHLGESSIPNKKLFEVVAKSCKADDISNLKIKSKDLDRMDWSLLRTLMKVSTMRPTRGLADNIVSVLEAFGSDMEKDQLLNHMTNKAVLNPCLDIVSENLSAGALSVLEVKNIDNIFGEKLRGHLQQTQRGAVSFHQVDWTLGEASKPDDPFQLVVIDDFLHGQPDIAESLRKVSAMVAADGYLLLLEVTHNFHIQAMLDGLMKSCLNVKDERTLGWYCSPPKWQELFKMADLEIIVEKADSLLYTLYLLKKRTKSDPKRQTVVHVDHLNFSWLDDLKTKFKEVQTRPKGDNLWLVADKEKRNGILGLVRCLRREPGGERVRCVFHADGVNKACEPTPGYLEGLMERDLVMNVYKEGVCGSYRQIPPKSVLSEIKMDLRENKNVEVRMKKYGDMSSFCWSFKEPSRLDVAKDESKVLCHIVCVALNTADRMIATGKLVTGEPGGTLCTEFSGFTPDGRRVMGLAPNQALSKVVLAEKDLIWDIPETWSHKEAATVIWAYGLAIYALKVRGNLTKDACVLIHDAACDVGQAAVAIALSYSTNIYVTVKMPSHKDMLSQHFPRLSEDRIFLPHQSNNYEADILRATKGKGVSMVLTSQMADNLQSDIRLLQHGGKLLDLNTYIPSDRIPQGTIQGSYELLGIRIESLKEMDMPSVAEMIQQGIQNNTIKPLPFTTYPPHKLKEAFDAMTTEKGSASKILVEMVPSTPSKNLPGDIPLLLQCFCPANKSYIITGGLGGFGIELAQWLIDNGARNIILVSRSGVKNSYQARKLLLWKDEGITVRISNDDIRTRAGTKDLFDEARSFGEVAGVFHLAMVLKDGLFENQSMENYKAVCEAKIDVVLNLDLETKARCKDSLDWFVVFSSVSSGFGNAGQTNYGFANAVMERVCEERKAEGLPGLAIQWGAIGDVGVASDKTVVGGTLPQRLVSCLEVLGTLLHQSHPVVSSYVPAQTNDLGPQAQGQKQDITTAVLQIIGIQPGNTPSPDKPLVDIGLDSLMLAEIKQLLDHEFDLSISVDEIRTLTIRQLKKMLKEELDSTVLDTNVENSSAKVSITRDDLVATHTIKRLNDVDNDRPAVFIIHSLGGTVSSLSDLVSSVSAPLYGVQLTTNVPAQSIQTIAAHYLQEIDSLLPDKPYHLVGVSFGCLVAMEMRHQLEKFHTDSKNIGKLVLVDGSPSIVPQLYGDEVKALRSLSRHAQETNTITSFIESLTGETAITKTLTENKSFDSKIQEVTSHLTALQPQLLAEDIAMATRIYHMLSSLAVTLMWRSNIKGDVTLLRPLQPSPDYCAQHQDYGLKQYVDGRVNVVSSEFTHKNLATESCQKALEDILVA</sequence>